<dbReference type="GO" id="GO:0034244">
    <property type="term" value="P:negative regulation of transcription elongation by RNA polymerase II"/>
    <property type="evidence" value="ECO:0007669"/>
    <property type="project" value="InterPro"/>
</dbReference>
<evidence type="ECO:0008006" key="8">
    <source>
        <dbReference type="Google" id="ProtNLM"/>
    </source>
</evidence>
<sequence>MTSYVQPDDDSVENKEVAEAIFLDDNNDLSHIEGEITVCDTCGIQGFEDLLVICCNCKVGAEHTYCMMKKIDKVPDNWSCYECTEELDGMREEKGNEETNSRKRKADAVIDYFEASEKISSQRQTNLLNTQSNPKIGDVNLNVDLNIKLDEVPGIDINKVHGIDLNIDPNMELGEVPGIDMNEIRNKDLNVHPN</sequence>
<keyword evidence="2" id="KW-0863">Zinc-finger</keyword>
<dbReference type="Proteomes" id="UP000008694">
    <property type="component" value="Unassembled WGS sequence"/>
</dbReference>
<evidence type="ECO:0000256" key="4">
    <source>
        <dbReference type="ARBA" id="ARBA00023015"/>
    </source>
</evidence>
<proteinExistence type="predicted"/>
<accession>D7MDD9</accession>
<evidence type="ECO:0000313" key="7">
    <source>
        <dbReference type="Proteomes" id="UP000008694"/>
    </source>
</evidence>
<dbReference type="InterPro" id="IPR011011">
    <property type="entry name" value="Znf_FYVE_PHD"/>
</dbReference>
<evidence type="ECO:0000256" key="2">
    <source>
        <dbReference type="ARBA" id="ARBA00022771"/>
    </source>
</evidence>
<dbReference type="InterPro" id="IPR049914">
    <property type="entry name" value="PHD1-3/5-6"/>
</dbReference>
<dbReference type="AlphaFoldDB" id="D7MDD9"/>
<dbReference type="Gramene" id="fgenesh1_pm.C_scaffold_7001969">
    <property type="protein sequence ID" value="fgenesh1_pm.C_scaffold_7001969"/>
    <property type="gene ID" value="fgenesh1_pm.C_scaffold_7001969"/>
</dbReference>
<dbReference type="STRING" id="81972.D7MDD9"/>
<dbReference type="Gene3D" id="3.30.40.10">
    <property type="entry name" value="Zinc/RING finger domain, C3HC4 (zinc finger)"/>
    <property type="match status" value="1"/>
</dbReference>
<dbReference type="HOGENOM" id="CLU_1404201_0_0_1"/>
<dbReference type="PANTHER" id="PTHR33304:SF15">
    <property type="entry name" value="ZINC FINGER PHD-TYPE DOMAIN-CONTAINING PROTEIN"/>
    <property type="match status" value="1"/>
</dbReference>
<dbReference type="SUPFAM" id="SSF57903">
    <property type="entry name" value="FYVE/PHD zinc finger"/>
    <property type="match status" value="1"/>
</dbReference>
<evidence type="ECO:0000256" key="3">
    <source>
        <dbReference type="ARBA" id="ARBA00022833"/>
    </source>
</evidence>
<dbReference type="GO" id="GO:0140566">
    <property type="term" value="F:histone reader activity"/>
    <property type="evidence" value="ECO:0007669"/>
    <property type="project" value="InterPro"/>
</dbReference>
<name>D7MDD9_ARALL</name>
<evidence type="ECO:0000256" key="1">
    <source>
        <dbReference type="ARBA" id="ARBA00022723"/>
    </source>
</evidence>
<gene>
    <name evidence="6" type="ORF">ARALYDRAFT_329742</name>
</gene>
<keyword evidence="1" id="KW-0479">Metal-binding</keyword>
<dbReference type="GO" id="GO:0008270">
    <property type="term" value="F:zinc ion binding"/>
    <property type="evidence" value="ECO:0007669"/>
    <property type="project" value="UniProtKB-KW"/>
</dbReference>
<reference evidence="7" key="1">
    <citation type="journal article" date="2011" name="Nat. Genet.">
        <title>The Arabidopsis lyrata genome sequence and the basis of rapid genome size change.</title>
        <authorList>
            <person name="Hu T.T."/>
            <person name="Pattyn P."/>
            <person name="Bakker E.G."/>
            <person name="Cao J."/>
            <person name="Cheng J.-F."/>
            <person name="Clark R.M."/>
            <person name="Fahlgren N."/>
            <person name="Fawcett J.A."/>
            <person name="Grimwood J."/>
            <person name="Gundlach H."/>
            <person name="Haberer G."/>
            <person name="Hollister J.D."/>
            <person name="Ossowski S."/>
            <person name="Ottilar R.P."/>
            <person name="Salamov A.A."/>
            <person name="Schneeberger K."/>
            <person name="Spannagl M."/>
            <person name="Wang X."/>
            <person name="Yang L."/>
            <person name="Nasrallah M.E."/>
            <person name="Bergelson J."/>
            <person name="Carrington J.C."/>
            <person name="Gaut B.S."/>
            <person name="Schmutz J."/>
            <person name="Mayer K.F.X."/>
            <person name="Van de Peer Y."/>
            <person name="Grigoriev I.V."/>
            <person name="Nordborg M."/>
            <person name="Weigel D."/>
            <person name="Guo Y.-L."/>
        </authorList>
    </citation>
    <scope>NUCLEOTIDE SEQUENCE [LARGE SCALE GENOMIC DNA]</scope>
    <source>
        <strain evidence="7">cv. MN47</strain>
    </source>
</reference>
<organism evidence="7">
    <name type="scientific">Arabidopsis lyrata subsp. lyrata</name>
    <name type="common">Lyre-leaved rock-cress</name>
    <dbReference type="NCBI Taxonomy" id="81972"/>
    <lineage>
        <taxon>Eukaryota</taxon>
        <taxon>Viridiplantae</taxon>
        <taxon>Streptophyta</taxon>
        <taxon>Embryophyta</taxon>
        <taxon>Tracheophyta</taxon>
        <taxon>Spermatophyta</taxon>
        <taxon>Magnoliopsida</taxon>
        <taxon>eudicotyledons</taxon>
        <taxon>Gunneridae</taxon>
        <taxon>Pentapetalae</taxon>
        <taxon>rosids</taxon>
        <taxon>malvids</taxon>
        <taxon>Brassicales</taxon>
        <taxon>Brassicaceae</taxon>
        <taxon>Camelineae</taxon>
        <taxon>Arabidopsis</taxon>
    </lineage>
</organism>
<evidence type="ECO:0000313" key="6">
    <source>
        <dbReference type="EMBL" id="EFH46340.1"/>
    </source>
</evidence>
<keyword evidence="7" id="KW-1185">Reference proteome</keyword>
<keyword evidence="5" id="KW-0804">Transcription</keyword>
<keyword evidence="4" id="KW-0805">Transcription regulation</keyword>
<keyword evidence="3" id="KW-0862">Zinc</keyword>
<evidence type="ECO:0000256" key="5">
    <source>
        <dbReference type="ARBA" id="ARBA00023163"/>
    </source>
</evidence>
<dbReference type="KEGG" id="aly:9304106"/>
<dbReference type="PANTHER" id="PTHR33304">
    <property type="match status" value="1"/>
</dbReference>
<dbReference type="InterPro" id="IPR013083">
    <property type="entry name" value="Znf_RING/FYVE/PHD"/>
</dbReference>
<protein>
    <recommendedName>
        <fullName evidence="8">PHD-type domain-containing protein</fullName>
    </recommendedName>
</protein>
<dbReference type="OrthoDB" id="787137at2759"/>
<dbReference type="EMBL" id="GL348719">
    <property type="protein sequence ID" value="EFH46340.1"/>
    <property type="molecule type" value="Genomic_DNA"/>
</dbReference>